<feature type="transmembrane region" description="Helical" evidence="1">
    <location>
        <begin position="874"/>
        <end position="892"/>
    </location>
</feature>
<keyword evidence="1" id="KW-1133">Transmembrane helix</keyword>
<feature type="transmembrane region" description="Helical" evidence="1">
    <location>
        <begin position="487"/>
        <end position="510"/>
    </location>
</feature>
<feature type="transmembrane region" description="Helical" evidence="1">
    <location>
        <begin position="974"/>
        <end position="993"/>
    </location>
</feature>
<accession>A0A090N8X3</accession>
<dbReference type="AlphaFoldDB" id="A0A090N8X3"/>
<feature type="transmembrane region" description="Helical" evidence="1">
    <location>
        <begin position="374"/>
        <end position="391"/>
    </location>
</feature>
<comment type="caution">
    <text evidence="2">The sequence shown here is derived from an EMBL/GenBank/DDBJ whole genome shotgun (WGS) entry which is preliminary data.</text>
</comment>
<protein>
    <submittedName>
        <fullName evidence="2">Cation efflux system protein CzcA</fullName>
    </submittedName>
</protein>
<organism evidence="2 3">
    <name type="scientific">Afipia felis</name>
    <name type="common">Cat scratch disease bacillus</name>
    <dbReference type="NCBI Taxonomy" id="1035"/>
    <lineage>
        <taxon>Bacteria</taxon>
        <taxon>Pseudomonadati</taxon>
        <taxon>Pseudomonadota</taxon>
        <taxon>Alphaproteobacteria</taxon>
        <taxon>Hyphomicrobiales</taxon>
        <taxon>Nitrobacteraceae</taxon>
        <taxon>Afipia</taxon>
    </lineage>
</organism>
<keyword evidence="1" id="KW-0812">Transmembrane</keyword>
<evidence type="ECO:0000313" key="2">
    <source>
        <dbReference type="EMBL" id="CEG10678.1"/>
    </source>
</evidence>
<feature type="transmembrane region" description="Helical" evidence="1">
    <location>
        <begin position="350"/>
        <end position="368"/>
    </location>
</feature>
<feature type="transmembrane region" description="Helical" evidence="1">
    <location>
        <begin position="899"/>
        <end position="917"/>
    </location>
</feature>
<reference evidence="2 3" key="1">
    <citation type="journal article" date="2014" name="Genome Announc.">
        <title>Genome Sequence of Afipia felis Strain 76713, Isolated in Hospital Water Using an Amoeba Co-Culture Procedure.</title>
        <authorList>
            <person name="Benamar S."/>
            <person name="La Scola B."/>
            <person name="Croce O."/>
        </authorList>
    </citation>
    <scope>NUCLEOTIDE SEQUENCE [LARGE SCALE GENOMIC DNA]</scope>
    <source>
        <strain evidence="2 3">76713</strain>
    </source>
</reference>
<dbReference type="Gene3D" id="3.30.2090.10">
    <property type="entry name" value="Multidrug efflux transporter AcrB TolC docking domain, DN and DC subdomains"/>
    <property type="match status" value="2"/>
</dbReference>
<dbReference type="SUPFAM" id="SSF82866">
    <property type="entry name" value="Multidrug efflux transporter AcrB transmembrane domain"/>
    <property type="match status" value="2"/>
</dbReference>
<dbReference type="GO" id="GO:0005886">
    <property type="term" value="C:plasma membrane"/>
    <property type="evidence" value="ECO:0007669"/>
    <property type="project" value="TreeGrafter"/>
</dbReference>
<feature type="transmembrane region" description="Helical" evidence="1">
    <location>
        <begin position="923"/>
        <end position="940"/>
    </location>
</feature>
<dbReference type="EMBL" id="CCAZ020000004">
    <property type="protein sequence ID" value="CEG10678.1"/>
    <property type="molecule type" value="Genomic_DNA"/>
</dbReference>
<dbReference type="OrthoDB" id="9798415at2"/>
<dbReference type="PANTHER" id="PTHR32063">
    <property type="match status" value="1"/>
</dbReference>
<dbReference type="PANTHER" id="PTHR32063:SF4">
    <property type="entry name" value="SLR6043 PROTEIN"/>
    <property type="match status" value="1"/>
</dbReference>
<feature type="transmembrane region" description="Helical" evidence="1">
    <location>
        <begin position="1005"/>
        <end position="1025"/>
    </location>
</feature>
<sequence length="1065" mass="112470">MASYTDSRPSGWQAAIIAFSIRFRGVVIALGCMLLGYGIFSLLGAKYDVFPEFAPPQVSIQTEAQGLTPEQVEMLVTTPIETQVNAVPGIQKLVSTSIQGISVIKVFFEPGSNIYLDRQVVAERLAVAAQQLPQGVKAPTMTPLTSSTGIVLVAGLTSNTRSLMDLKTAAEWTIRPRLLAVPGVANVSVFGSDTRSLQIQVRPDQLARYQLGLNDVLAAAQKATGVRGAGFIDTANQRIVFQSEGQSLTPDQLSRTVLLSKGAARVTLGDVAKVVEAPEPPIGAAAIDGKPGVVMNVEAQYASNTVEVTRGVEAAIADLAPGLKTQAIDLHENLFRPANFINTAMSNIRSSMYIGGVLVVIVLTLFLFDLRTAAIAVAAIPLSLLAGIIVLERIGGTLNTMTLGGLAIAVGVVVDDAVIGVENTVRRLRENRQLPDLRSAARVVLDATFEVRSPVVYATFAVLLVFVPILLLPGISGALFAPLGISYSLAVLASLAVALTIVPALSMALLARRTKADEPPVVRWSRARYEALLLRISNRPRAVIALASAFTVIGCATLPLFGASFIPELKEGHFIIHMSAVPGTSIERSLAIGARVSAALRNIPAIRSVAQRVGRAELAGDVYGTHYSEFEVDLKPGLSGDEQEGVQAKIRQALAGFVGVNFSVKTFLSERIEETLSGYTAAVAVNIFGNDLDGIDRKAQEVARALNGMRGVTEVTVQSPPGMPQLTISLRKAVLVRWGFDPTEVLDAVRTAYAGDTVGQTYQGNQVFNVMLILDAKDRKSVSDIGDLPLRAPDGMLVLLKEVADIYEASGRYQIMHQGGQRMASVTFNVAGGSTAAVVQAARASIASQVKLPAGTYIQFSGSAQAQAQAQSDLILNSVIAGIAIVLLLSIVTRGWRNLVLVLINLPFALVGGVLAVFGTGGLLTLGSMIGFVTVFGITVRNSILIISHYEHLVEAEGMSWGLATAIKGAGDRLTPILMTTLVTGLGLLPLAIGSGAPGREIEGPMAIVILGGLLTSMVLNLLVLPTLALRFGRFEPAIDELTAYHPESANVIQNVLPRGEPGVG</sequence>
<keyword evidence="3" id="KW-1185">Reference proteome</keyword>
<evidence type="ECO:0000256" key="1">
    <source>
        <dbReference type="SAM" id="Phobius"/>
    </source>
</evidence>
<dbReference type="Gene3D" id="3.30.70.1320">
    <property type="entry name" value="Multidrug efflux transporter AcrB pore domain like"/>
    <property type="match status" value="1"/>
</dbReference>
<dbReference type="Pfam" id="PF00873">
    <property type="entry name" value="ACR_tran"/>
    <property type="match status" value="1"/>
</dbReference>
<evidence type="ECO:0000313" key="3">
    <source>
        <dbReference type="Proteomes" id="UP000035762"/>
    </source>
</evidence>
<dbReference type="Proteomes" id="UP000035762">
    <property type="component" value="Unassembled WGS sequence"/>
</dbReference>
<dbReference type="STRING" id="1035.BN961_04120"/>
<gene>
    <name evidence="2" type="primary">czcA_6</name>
    <name evidence="2" type="ORF">BN961_04120</name>
</gene>
<dbReference type="SUPFAM" id="SSF82693">
    <property type="entry name" value="Multidrug efflux transporter AcrB pore domain, PN1, PN2, PC1 and PC2 subdomains"/>
    <property type="match status" value="2"/>
</dbReference>
<dbReference type="Gene3D" id="3.30.70.1430">
    <property type="entry name" value="Multidrug efflux transporter AcrB pore domain"/>
    <property type="match status" value="2"/>
</dbReference>
<dbReference type="Gene3D" id="1.20.1640.10">
    <property type="entry name" value="Multidrug efflux transporter AcrB transmembrane domain"/>
    <property type="match status" value="2"/>
</dbReference>
<proteinExistence type="predicted"/>
<dbReference type="RefSeq" id="WP_048758244.1">
    <property type="nucleotide sequence ID" value="NZ_CCAZ020000004.1"/>
</dbReference>
<keyword evidence="1" id="KW-0472">Membrane</keyword>
<feature type="transmembrane region" description="Helical" evidence="1">
    <location>
        <begin position="455"/>
        <end position="481"/>
    </location>
</feature>
<name>A0A090N8X3_AFIFE</name>
<dbReference type="Gene3D" id="3.30.70.1440">
    <property type="entry name" value="Multidrug efflux transporter AcrB pore domain"/>
    <property type="match status" value="1"/>
</dbReference>
<dbReference type="InterPro" id="IPR001036">
    <property type="entry name" value="Acrflvin-R"/>
</dbReference>
<feature type="transmembrane region" description="Helical" evidence="1">
    <location>
        <begin position="12"/>
        <end position="40"/>
    </location>
</feature>
<dbReference type="GO" id="GO:0042910">
    <property type="term" value="F:xenobiotic transmembrane transporter activity"/>
    <property type="evidence" value="ECO:0007669"/>
    <property type="project" value="TreeGrafter"/>
</dbReference>
<dbReference type="InterPro" id="IPR027463">
    <property type="entry name" value="AcrB_DN_DC_subdom"/>
</dbReference>
<dbReference type="PRINTS" id="PR00702">
    <property type="entry name" value="ACRIFLAVINRP"/>
</dbReference>
<dbReference type="SUPFAM" id="SSF82714">
    <property type="entry name" value="Multidrug efflux transporter AcrB TolC docking domain, DN and DC subdomains"/>
    <property type="match status" value="2"/>
</dbReference>
<feature type="transmembrane region" description="Helical" evidence="1">
    <location>
        <begin position="542"/>
        <end position="566"/>
    </location>
</feature>